<dbReference type="InterPro" id="IPR015797">
    <property type="entry name" value="NUDIX_hydrolase-like_dom_sf"/>
</dbReference>
<evidence type="ECO:0000256" key="3">
    <source>
        <dbReference type="ARBA" id="ARBA00022801"/>
    </source>
</evidence>
<sequence length="286" mass="30330">MAIAAAGAVLWRPAPGGVEVAVAHRPRYDDWSLPKGKLDPGETIHRAAVREVFEETGHRAVLGRHLGQVAYRVGRSDKTVDYFAARAVSGSFVSNEEVDELVWLPIPDAAGLLTYHHDRDVLAAFAVAPLATTLLLVRHAHAGDRSEWDGPDELRPLSAKGHAQVAALMEFLPLFGPTRVHSVPNVRCEDTVRPLAERLGCPVTPEKGLGEAGYQAAPEAAHSRLLTIAAGPGTAVVCSQGGVIPSLLDALGAESGVEGHRARKGSVWVLSLDGDKLVGADYVARP</sequence>
<evidence type="ECO:0000256" key="1">
    <source>
        <dbReference type="ARBA" id="ARBA00001946"/>
    </source>
</evidence>
<comment type="caution">
    <text evidence="7">The sequence shown here is derived from an EMBL/GenBank/DDBJ whole genome shotgun (WGS) entry which is preliminary data.</text>
</comment>
<evidence type="ECO:0000313" key="8">
    <source>
        <dbReference type="Proteomes" id="UP000660680"/>
    </source>
</evidence>
<dbReference type="PANTHER" id="PTHR43222">
    <property type="entry name" value="NUDIX HYDROLASE 23"/>
    <property type="match status" value="1"/>
</dbReference>
<dbReference type="RefSeq" id="WP_189213396.1">
    <property type="nucleotide sequence ID" value="NZ_BMRB01000006.1"/>
</dbReference>
<dbReference type="InterPro" id="IPR013078">
    <property type="entry name" value="His_Pase_superF_clade-1"/>
</dbReference>
<dbReference type="InterPro" id="IPR020084">
    <property type="entry name" value="NUDIX_hydrolase_CS"/>
</dbReference>
<gene>
    <name evidence="7" type="ORF">GCM10010171_53830</name>
</gene>
<dbReference type="AlphaFoldDB" id="A0A918LIE2"/>
<dbReference type="InterPro" id="IPR029033">
    <property type="entry name" value="His_PPase_superfam"/>
</dbReference>
<dbReference type="InterPro" id="IPR000086">
    <property type="entry name" value="NUDIX_hydrolase_dom"/>
</dbReference>
<keyword evidence="8" id="KW-1185">Reference proteome</keyword>
<accession>A0A918LIE2</accession>
<reference evidence="7" key="1">
    <citation type="journal article" date="2014" name="Int. J. Syst. Evol. Microbiol.">
        <title>Complete genome sequence of Corynebacterium casei LMG S-19264T (=DSM 44701T), isolated from a smear-ripened cheese.</title>
        <authorList>
            <consortium name="US DOE Joint Genome Institute (JGI-PGF)"/>
            <person name="Walter F."/>
            <person name="Albersmeier A."/>
            <person name="Kalinowski J."/>
            <person name="Ruckert C."/>
        </authorList>
    </citation>
    <scope>NUCLEOTIDE SEQUENCE</scope>
    <source>
        <strain evidence="7">JCM 3276</strain>
    </source>
</reference>
<dbReference type="Gene3D" id="3.40.50.1240">
    <property type="entry name" value="Phosphoglycerate mutase-like"/>
    <property type="match status" value="1"/>
</dbReference>
<dbReference type="PROSITE" id="PS51462">
    <property type="entry name" value="NUDIX"/>
    <property type="match status" value="1"/>
</dbReference>
<dbReference type="SUPFAM" id="SSF55811">
    <property type="entry name" value="Nudix"/>
    <property type="match status" value="1"/>
</dbReference>
<name>A0A918LIE2_9PSEU</name>
<comment type="cofactor">
    <cofactor evidence="1">
        <name>Mg(2+)</name>
        <dbReference type="ChEBI" id="CHEBI:18420"/>
    </cofactor>
</comment>
<dbReference type="EMBL" id="BMRB01000006">
    <property type="protein sequence ID" value="GGS52010.1"/>
    <property type="molecule type" value="Genomic_DNA"/>
</dbReference>
<keyword evidence="4" id="KW-0460">Magnesium</keyword>
<keyword evidence="3 5" id="KW-0378">Hydrolase</keyword>
<dbReference type="InterPro" id="IPR020476">
    <property type="entry name" value="Nudix_hydrolase"/>
</dbReference>
<evidence type="ECO:0000256" key="2">
    <source>
        <dbReference type="ARBA" id="ARBA00005582"/>
    </source>
</evidence>
<evidence type="ECO:0000256" key="5">
    <source>
        <dbReference type="RuleBase" id="RU003476"/>
    </source>
</evidence>
<proteinExistence type="inferred from homology"/>
<dbReference type="PRINTS" id="PR00502">
    <property type="entry name" value="NUDIXFAMILY"/>
</dbReference>
<dbReference type="PANTHER" id="PTHR43222:SF9">
    <property type="entry name" value="8-OXO-(D)GTP PHOSPHATASE"/>
    <property type="match status" value="1"/>
</dbReference>
<feature type="domain" description="Nudix hydrolase" evidence="6">
    <location>
        <begin position="1"/>
        <end position="127"/>
    </location>
</feature>
<evidence type="ECO:0000313" key="7">
    <source>
        <dbReference type="EMBL" id="GGS52010.1"/>
    </source>
</evidence>
<dbReference type="Pfam" id="PF00300">
    <property type="entry name" value="His_Phos_1"/>
    <property type="match status" value="1"/>
</dbReference>
<dbReference type="Pfam" id="PF00293">
    <property type="entry name" value="NUDIX"/>
    <property type="match status" value="1"/>
</dbReference>
<dbReference type="CDD" id="cd03673">
    <property type="entry name" value="NUDIX_Ap6A_hydrolase"/>
    <property type="match status" value="1"/>
</dbReference>
<evidence type="ECO:0000259" key="6">
    <source>
        <dbReference type="PROSITE" id="PS51462"/>
    </source>
</evidence>
<dbReference type="GO" id="GO:0016787">
    <property type="term" value="F:hydrolase activity"/>
    <property type="evidence" value="ECO:0007669"/>
    <property type="project" value="UniProtKB-KW"/>
</dbReference>
<dbReference type="Proteomes" id="UP000660680">
    <property type="component" value="Unassembled WGS sequence"/>
</dbReference>
<dbReference type="SUPFAM" id="SSF53254">
    <property type="entry name" value="Phosphoglycerate mutase-like"/>
    <property type="match status" value="1"/>
</dbReference>
<organism evidence="7 8">
    <name type="scientific">Actinokineospora fastidiosa</name>
    <dbReference type="NCBI Taxonomy" id="1816"/>
    <lineage>
        <taxon>Bacteria</taxon>
        <taxon>Bacillati</taxon>
        <taxon>Actinomycetota</taxon>
        <taxon>Actinomycetes</taxon>
        <taxon>Pseudonocardiales</taxon>
        <taxon>Pseudonocardiaceae</taxon>
        <taxon>Actinokineospora</taxon>
    </lineage>
</organism>
<comment type="similarity">
    <text evidence="2 5">Belongs to the Nudix hydrolase family.</text>
</comment>
<protein>
    <submittedName>
        <fullName evidence="7">NUDIX hydrolase</fullName>
    </submittedName>
</protein>
<reference evidence="7" key="2">
    <citation type="submission" date="2020-09" db="EMBL/GenBank/DDBJ databases">
        <authorList>
            <person name="Sun Q."/>
            <person name="Ohkuma M."/>
        </authorList>
    </citation>
    <scope>NUCLEOTIDE SEQUENCE</scope>
    <source>
        <strain evidence="7">JCM 3276</strain>
    </source>
</reference>
<dbReference type="SMART" id="SM00855">
    <property type="entry name" value="PGAM"/>
    <property type="match status" value="1"/>
</dbReference>
<dbReference type="PROSITE" id="PS00893">
    <property type="entry name" value="NUDIX_BOX"/>
    <property type="match status" value="1"/>
</dbReference>
<dbReference type="Gene3D" id="3.90.79.10">
    <property type="entry name" value="Nucleoside Triphosphate Pyrophosphohydrolase"/>
    <property type="match status" value="1"/>
</dbReference>
<evidence type="ECO:0000256" key="4">
    <source>
        <dbReference type="ARBA" id="ARBA00022842"/>
    </source>
</evidence>